<accession>A0A6J7CRT4</accession>
<dbReference type="NCBIfam" id="NF047719">
    <property type="entry name" value="SCO6745_fam_HTH"/>
    <property type="match status" value="1"/>
</dbReference>
<gene>
    <name evidence="1" type="ORF">UFOPK3381_00270</name>
</gene>
<dbReference type="Pfam" id="PF21863">
    <property type="entry name" value="HTH_67"/>
    <property type="match status" value="1"/>
</dbReference>
<organism evidence="1">
    <name type="scientific">freshwater metagenome</name>
    <dbReference type="NCBI Taxonomy" id="449393"/>
    <lineage>
        <taxon>unclassified sequences</taxon>
        <taxon>metagenomes</taxon>
        <taxon>ecological metagenomes</taxon>
    </lineage>
</organism>
<dbReference type="InterPro" id="IPR054058">
    <property type="entry name" value="HTH_67"/>
</dbReference>
<sequence>MARTEQEWFELSKRIARSVQTTVGWIFWDPGAVARFEALGLPGPLGYIASRSAPFAGAGYAALVAALGSISPMGIQFVVDFMAPQEFMKYWDARNEAIREGLEAHAPEILEVLAEYAPQLEAVVDQLPFAGRPFSASHLDIPRCADPVMRGWHAINIIREWRGDTHWGLVAEHNLSGSEASTLHNAWLRYDNEWLSRSRGISDDAIQQSLVDLEGRGLATHGVVNERGLAFRQHLEDETDRRCVLPWRQLGYEATESLADLLEPPCELLLHRVDITAGERYQPASRIRP</sequence>
<protein>
    <submittedName>
        <fullName evidence="1">Unannotated protein</fullName>
    </submittedName>
</protein>
<reference evidence="1" key="1">
    <citation type="submission" date="2020-05" db="EMBL/GenBank/DDBJ databases">
        <authorList>
            <person name="Chiriac C."/>
            <person name="Salcher M."/>
            <person name="Ghai R."/>
            <person name="Kavagutti S V."/>
        </authorList>
    </citation>
    <scope>NUCLEOTIDE SEQUENCE</scope>
</reference>
<dbReference type="AlphaFoldDB" id="A0A6J7CRT4"/>
<evidence type="ECO:0000313" key="1">
    <source>
        <dbReference type="EMBL" id="CAB4861332.1"/>
    </source>
</evidence>
<proteinExistence type="predicted"/>
<dbReference type="EMBL" id="CAFBLN010000005">
    <property type="protein sequence ID" value="CAB4861332.1"/>
    <property type="molecule type" value="Genomic_DNA"/>
</dbReference>
<name>A0A6J7CRT4_9ZZZZ</name>